<sequence length="218" mass="24938">MTRHRIPPPSTIESPTTTPKTRQRFSQWPPNTIDLPPTDSVYAQPYSHQHHNHRPPPYAPPQIPSTSSSAGEDFQPVKVIGIANINEKRDFTKTKKSSKIRWYSNIIFNYPATVVGHLPGFDTRGTEYSNARLTWTKLQPFLTQGSRVIIHQPPPPMEELKVIEPLKILEERQQLKTAENRSKRSFEDEIAALSSVACYEFELLQSKGFLKKDNFGIF</sequence>
<proteinExistence type="predicted"/>
<dbReference type="WBParaSite" id="PDA_v2.g23630.t1">
    <property type="protein sequence ID" value="PDA_v2.g23630.t1"/>
    <property type="gene ID" value="PDA_v2.g23630"/>
</dbReference>
<feature type="compositionally biased region" description="Low complexity" evidence="1">
    <location>
        <begin position="11"/>
        <end position="20"/>
    </location>
</feature>
<organism evidence="2 3">
    <name type="scientific">Panagrolaimus davidi</name>
    <dbReference type="NCBI Taxonomy" id="227884"/>
    <lineage>
        <taxon>Eukaryota</taxon>
        <taxon>Metazoa</taxon>
        <taxon>Ecdysozoa</taxon>
        <taxon>Nematoda</taxon>
        <taxon>Chromadorea</taxon>
        <taxon>Rhabditida</taxon>
        <taxon>Tylenchina</taxon>
        <taxon>Panagrolaimomorpha</taxon>
        <taxon>Panagrolaimoidea</taxon>
        <taxon>Panagrolaimidae</taxon>
        <taxon>Panagrolaimus</taxon>
    </lineage>
</organism>
<dbReference type="AlphaFoldDB" id="A0A914PZ02"/>
<evidence type="ECO:0000256" key="1">
    <source>
        <dbReference type="SAM" id="MobiDB-lite"/>
    </source>
</evidence>
<evidence type="ECO:0000313" key="3">
    <source>
        <dbReference type="WBParaSite" id="PDA_v2.g23630.t1"/>
    </source>
</evidence>
<reference evidence="3" key="1">
    <citation type="submission" date="2022-11" db="UniProtKB">
        <authorList>
            <consortium name="WormBaseParasite"/>
        </authorList>
    </citation>
    <scope>IDENTIFICATION</scope>
</reference>
<keyword evidence="2" id="KW-1185">Reference proteome</keyword>
<evidence type="ECO:0000313" key="2">
    <source>
        <dbReference type="Proteomes" id="UP000887578"/>
    </source>
</evidence>
<protein>
    <submittedName>
        <fullName evidence="3">Uncharacterized protein</fullName>
    </submittedName>
</protein>
<dbReference type="Proteomes" id="UP000887578">
    <property type="component" value="Unplaced"/>
</dbReference>
<name>A0A914PZ02_9BILA</name>
<feature type="region of interest" description="Disordered" evidence="1">
    <location>
        <begin position="1"/>
        <end position="72"/>
    </location>
</feature>
<accession>A0A914PZ02</accession>